<feature type="compositionally biased region" description="Acidic residues" evidence="1">
    <location>
        <begin position="704"/>
        <end position="713"/>
    </location>
</feature>
<feature type="region of interest" description="Disordered" evidence="1">
    <location>
        <begin position="86"/>
        <end position="237"/>
    </location>
</feature>
<evidence type="ECO:0000313" key="2">
    <source>
        <dbReference type="EMBL" id="KAK3883572.1"/>
    </source>
</evidence>
<feature type="compositionally biased region" description="Basic and acidic residues" evidence="1">
    <location>
        <begin position="714"/>
        <end position="757"/>
    </location>
</feature>
<protein>
    <submittedName>
        <fullName evidence="2">Uncharacterized protein</fullName>
    </submittedName>
</protein>
<keyword evidence="3" id="KW-1185">Reference proteome</keyword>
<feature type="region of interest" description="Disordered" evidence="1">
    <location>
        <begin position="554"/>
        <end position="778"/>
    </location>
</feature>
<dbReference type="EMBL" id="JAWQEG010000975">
    <property type="protein sequence ID" value="KAK3883572.1"/>
    <property type="molecule type" value="Genomic_DNA"/>
</dbReference>
<proteinExistence type="predicted"/>
<dbReference type="AlphaFoldDB" id="A0AAE1FZI9"/>
<sequence>MSNNFNREGYDPSHVRGSSRYSPRDPRDESRRRIDFGYRDHSLYRSDSGRSGYHNISQRHSRDLDVDKSKLALDIINAVIGYKSNVNMRDRSPPRKQFRGDRGGMRPHEDLPRDHHHSQSVWERLGGPSHHHPSHSGSGDLQDRRMAKSHQSKPLYNARTSESSSSYLQSMEEKAVPTHWRGSSKRNKWEAKEETKRKNEVQGKGYGKNRNTTEDQESSEKTKESLDQGKGDEEELSEELLSLPREALKCHICDKKLFVSPKSYMEHIRGRAHKIIRSAYQDTIKAQIALLQANSKMAECNLTNSKMKFSKRKCNICNFHLASMKRYHNKTKEHKLLVRYMHSRCCGMNFFTRNELEDHRLTLEHHKNEWYKNGEVNNKKEEEDINQIEEENQQEVENEEEEEEETEEIKKHGVAGGDLHGSKGPNEEGFDNMLEELYRKSDHPEAISFRSLEPYDPSLPCGLNFLSKKSTYQCGVCPNSRLVNGNTIERHFHSLLHYSNLYAHLELQPDKKEQEEEKCAKKIEAEEVKKTITSGSQELEEKLKEVRKEILEEKGKELAENGKRKHSWDVGNEEDEDKVKVDLPCVKGQDQVETEKEEEELEKDDHEKEQLVEKLDQHKEQSGEEPEELINKREQDKKQDKEEKEKLVKIREQDKGKDREEMVEIINKGEQDKKQEREEVQEQEKVDLLKTIDQNKEKGREENEERVEDESKEVEEKRQSRKEKEEGMEDESKKKGEEQEKEQGRKEEEEINKRQELQMEEDDNNSNEDEEVDLEDIDNMETVDEVCDDDEMADQDSCANDEDDEIIDLQEVGEEIDTDIGNMCGEKQE</sequence>
<gene>
    <name evidence="2" type="ORF">Pcinc_012115</name>
</gene>
<accession>A0AAE1FZI9</accession>
<evidence type="ECO:0000256" key="1">
    <source>
        <dbReference type="SAM" id="MobiDB-lite"/>
    </source>
</evidence>
<feature type="compositionally biased region" description="Low complexity" evidence="1">
    <location>
        <begin position="161"/>
        <end position="170"/>
    </location>
</feature>
<feature type="compositionally biased region" description="Basic and acidic residues" evidence="1">
    <location>
        <begin position="629"/>
        <end position="703"/>
    </location>
</feature>
<feature type="region of interest" description="Disordered" evidence="1">
    <location>
        <begin position="1"/>
        <end position="62"/>
    </location>
</feature>
<comment type="caution">
    <text evidence="2">The sequence shown here is derived from an EMBL/GenBank/DDBJ whole genome shotgun (WGS) entry which is preliminary data.</text>
</comment>
<feature type="region of interest" description="Disordered" evidence="1">
    <location>
        <begin position="389"/>
        <end position="429"/>
    </location>
</feature>
<feature type="compositionally biased region" description="Basic and acidic residues" evidence="1">
    <location>
        <begin position="88"/>
        <end position="113"/>
    </location>
</feature>
<feature type="compositionally biased region" description="Basic and acidic residues" evidence="1">
    <location>
        <begin position="603"/>
        <end position="622"/>
    </location>
</feature>
<evidence type="ECO:0000313" key="3">
    <source>
        <dbReference type="Proteomes" id="UP001286313"/>
    </source>
</evidence>
<feature type="compositionally biased region" description="Acidic residues" evidence="1">
    <location>
        <begin position="758"/>
        <end position="778"/>
    </location>
</feature>
<reference evidence="2" key="1">
    <citation type="submission" date="2023-10" db="EMBL/GenBank/DDBJ databases">
        <title>Genome assemblies of two species of porcelain crab, Petrolisthes cinctipes and Petrolisthes manimaculis (Anomura: Porcellanidae).</title>
        <authorList>
            <person name="Angst P."/>
        </authorList>
    </citation>
    <scope>NUCLEOTIDE SEQUENCE</scope>
    <source>
        <strain evidence="2">PB745_01</strain>
        <tissue evidence="2">Gill</tissue>
    </source>
</reference>
<name>A0AAE1FZI9_PETCI</name>
<feature type="compositionally biased region" description="Basic and acidic residues" evidence="1">
    <location>
        <begin position="187"/>
        <end position="201"/>
    </location>
</feature>
<feature type="compositionally biased region" description="Basic and acidic residues" evidence="1">
    <location>
        <begin position="22"/>
        <end position="48"/>
    </location>
</feature>
<feature type="compositionally biased region" description="Acidic residues" evidence="1">
    <location>
        <begin position="389"/>
        <end position="407"/>
    </location>
</feature>
<dbReference type="Proteomes" id="UP001286313">
    <property type="component" value="Unassembled WGS sequence"/>
</dbReference>
<organism evidence="2 3">
    <name type="scientific">Petrolisthes cinctipes</name>
    <name type="common">Flat porcelain crab</name>
    <dbReference type="NCBI Taxonomy" id="88211"/>
    <lineage>
        <taxon>Eukaryota</taxon>
        <taxon>Metazoa</taxon>
        <taxon>Ecdysozoa</taxon>
        <taxon>Arthropoda</taxon>
        <taxon>Crustacea</taxon>
        <taxon>Multicrustacea</taxon>
        <taxon>Malacostraca</taxon>
        <taxon>Eumalacostraca</taxon>
        <taxon>Eucarida</taxon>
        <taxon>Decapoda</taxon>
        <taxon>Pleocyemata</taxon>
        <taxon>Anomura</taxon>
        <taxon>Galatheoidea</taxon>
        <taxon>Porcellanidae</taxon>
        <taxon>Petrolisthes</taxon>
    </lineage>
</organism>
<feature type="compositionally biased region" description="Basic and acidic residues" evidence="1">
    <location>
        <begin position="218"/>
        <end position="231"/>
    </location>
</feature>